<evidence type="ECO:0000256" key="1">
    <source>
        <dbReference type="SAM" id="MobiDB-lite"/>
    </source>
</evidence>
<sequence length="277" mass="33254">MEVEDNQSNMEIENQRELRRDRQRHWRRNITEEQRDRRRERDRQYYRQRVTITTNNELACQTERLAMSWHQNLLTDANQINREAPYRRLTHVRRQARRLTITTNNELAFQTERLDMSWHQNLLTDANQINREAPYRRLTHVRRQARRMHQMHLTQSSRMVQQEVAGIPEEEIQNEFASHEINSNEDDSQSSSTDSDGLPFQDEDDDHDFDNDYINDVNDMAPYDEIGQNQDNATIDTNMEINFGPMEITPTHTTTIIRSEGCYYNLTITRIHVLFLF</sequence>
<dbReference type="EMBL" id="JABWDY010002724">
    <property type="protein sequence ID" value="KAF5206439.1"/>
    <property type="molecule type" value="Genomic_DNA"/>
</dbReference>
<reference evidence="2 3" key="1">
    <citation type="submission" date="2020-06" db="EMBL/GenBank/DDBJ databases">
        <title>Transcriptomic and genomic resources for Thalictrum thalictroides and T. hernandezii: Facilitating candidate gene discovery in an emerging model plant lineage.</title>
        <authorList>
            <person name="Arias T."/>
            <person name="Riano-Pachon D.M."/>
            <person name="Di Stilio V.S."/>
        </authorList>
    </citation>
    <scope>NUCLEOTIDE SEQUENCE [LARGE SCALE GENOMIC DNA]</scope>
    <source>
        <strain evidence="3">cv. WT478/WT964</strain>
        <tissue evidence="2">Leaves</tissue>
    </source>
</reference>
<evidence type="ECO:0000313" key="2">
    <source>
        <dbReference type="EMBL" id="KAF5206439.1"/>
    </source>
</evidence>
<protein>
    <submittedName>
        <fullName evidence="2">Uncharacterized protein</fullName>
    </submittedName>
</protein>
<feature type="region of interest" description="Disordered" evidence="1">
    <location>
        <begin position="182"/>
        <end position="210"/>
    </location>
</feature>
<comment type="caution">
    <text evidence="2">The sequence shown here is derived from an EMBL/GenBank/DDBJ whole genome shotgun (WGS) entry which is preliminary data.</text>
</comment>
<feature type="compositionally biased region" description="Acidic residues" evidence="1">
    <location>
        <begin position="201"/>
        <end position="210"/>
    </location>
</feature>
<organism evidence="2 3">
    <name type="scientific">Thalictrum thalictroides</name>
    <name type="common">Rue-anemone</name>
    <name type="synonym">Anemone thalictroides</name>
    <dbReference type="NCBI Taxonomy" id="46969"/>
    <lineage>
        <taxon>Eukaryota</taxon>
        <taxon>Viridiplantae</taxon>
        <taxon>Streptophyta</taxon>
        <taxon>Embryophyta</taxon>
        <taxon>Tracheophyta</taxon>
        <taxon>Spermatophyta</taxon>
        <taxon>Magnoliopsida</taxon>
        <taxon>Ranunculales</taxon>
        <taxon>Ranunculaceae</taxon>
        <taxon>Thalictroideae</taxon>
        <taxon>Thalictrum</taxon>
    </lineage>
</organism>
<dbReference type="Proteomes" id="UP000554482">
    <property type="component" value="Unassembled WGS sequence"/>
</dbReference>
<gene>
    <name evidence="2" type="ORF">FRX31_003974</name>
</gene>
<name>A0A7J6X9Z8_THATH</name>
<evidence type="ECO:0000313" key="3">
    <source>
        <dbReference type="Proteomes" id="UP000554482"/>
    </source>
</evidence>
<accession>A0A7J6X9Z8</accession>
<dbReference type="AlphaFoldDB" id="A0A7J6X9Z8"/>
<keyword evidence="3" id="KW-1185">Reference proteome</keyword>
<proteinExistence type="predicted"/>